<dbReference type="RefSeq" id="XP_005710348.1">
    <property type="nucleotide sequence ID" value="XM_005710291.1"/>
</dbReference>
<dbReference type="Proteomes" id="UP000012073">
    <property type="component" value="Unassembled WGS sequence"/>
</dbReference>
<evidence type="ECO:0000256" key="8">
    <source>
        <dbReference type="SAM" id="MobiDB-lite"/>
    </source>
</evidence>
<comment type="function">
    <text evidence="7">PPIases accelerate the folding of proteins. It catalyzes the cis-trans isomerization of proline imidic peptide bonds in oligopeptides.</text>
</comment>
<evidence type="ECO:0000256" key="6">
    <source>
        <dbReference type="ARBA" id="ARBA00023235"/>
    </source>
</evidence>
<dbReference type="Gene3D" id="1.20.120.1150">
    <property type="match status" value="1"/>
</dbReference>
<dbReference type="GO" id="GO:0007052">
    <property type="term" value="P:mitotic spindle organization"/>
    <property type="evidence" value="ECO:0007669"/>
    <property type="project" value="TreeGrafter"/>
</dbReference>
<reference evidence="10" key="1">
    <citation type="journal article" date="2013" name="Proc. Natl. Acad. Sci. U.S.A.">
        <title>Genome structure and metabolic features in the red seaweed Chondrus crispus shed light on evolution of the Archaeplastida.</title>
        <authorList>
            <person name="Collen J."/>
            <person name="Porcel B."/>
            <person name="Carre W."/>
            <person name="Ball S.G."/>
            <person name="Chaparro C."/>
            <person name="Tonon T."/>
            <person name="Barbeyron T."/>
            <person name="Michel G."/>
            <person name="Noel B."/>
            <person name="Valentin K."/>
            <person name="Elias M."/>
            <person name="Artiguenave F."/>
            <person name="Arun A."/>
            <person name="Aury J.M."/>
            <person name="Barbosa-Neto J.F."/>
            <person name="Bothwell J.H."/>
            <person name="Bouget F.Y."/>
            <person name="Brillet L."/>
            <person name="Cabello-Hurtado F."/>
            <person name="Capella-Gutierrez S."/>
            <person name="Charrier B."/>
            <person name="Cladiere L."/>
            <person name="Cock J.M."/>
            <person name="Coelho S.M."/>
            <person name="Colleoni C."/>
            <person name="Czjzek M."/>
            <person name="Da Silva C."/>
            <person name="Delage L."/>
            <person name="Denoeud F."/>
            <person name="Deschamps P."/>
            <person name="Dittami S.M."/>
            <person name="Gabaldon T."/>
            <person name="Gachon C.M."/>
            <person name="Groisillier A."/>
            <person name="Herve C."/>
            <person name="Jabbari K."/>
            <person name="Katinka M."/>
            <person name="Kloareg B."/>
            <person name="Kowalczyk N."/>
            <person name="Labadie K."/>
            <person name="Leblanc C."/>
            <person name="Lopez P.J."/>
            <person name="McLachlan D.H."/>
            <person name="Meslet-Cladiere L."/>
            <person name="Moustafa A."/>
            <person name="Nehr Z."/>
            <person name="Nyvall Collen P."/>
            <person name="Panaud O."/>
            <person name="Partensky F."/>
            <person name="Poulain J."/>
            <person name="Rensing S.A."/>
            <person name="Rousvoal S."/>
            <person name="Samson G."/>
            <person name="Symeonidi A."/>
            <person name="Weissenbach J."/>
            <person name="Zambounis A."/>
            <person name="Wincker P."/>
            <person name="Boyen C."/>
        </authorList>
    </citation>
    <scope>NUCLEOTIDE SEQUENCE [LARGE SCALE GENOMIC DNA]</scope>
    <source>
        <strain evidence="10">cv. Stackhouse</strain>
    </source>
</reference>
<dbReference type="AlphaFoldDB" id="R7QPP1"/>
<keyword evidence="5 7" id="KW-0697">Rotamase</keyword>
<dbReference type="STRING" id="2769.R7QPP1"/>
<dbReference type="Gramene" id="CDF40054">
    <property type="protein sequence ID" value="CDF40054"/>
    <property type="gene ID" value="CHC_T00006940001"/>
</dbReference>
<dbReference type="PhylomeDB" id="R7QPP1"/>
<accession>R7QPP1</accession>
<sequence length="168" mass="18769">MLYCLWKIGFYGEEDDEDLVLLVFQAYLNVTRLLQREYMLEPAGSHGVWGLDDYSFLPFLWGSSQLEDSKRIPPSVISDDAMLAEHREEYLYWDAIVLIKGKDARVEQAADDEDGERAAHDGASQLSETSRSRPHACPTATHAGAKPASSVVASCRNRRATSVLPHAK</sequence>
<dbReference type="GO" id="GO:0005737">
    <property type="term" value="C:cytoplasm"/>
    <property type="evidence" value="ECO:0007669"/>
    <property type="project" value="UniProtKB-SubCell"/>
</dbReference>
<evidence type="ECO:0000256" key="2">
    <source>
        <dbReference type="ARBA" id="ARBA00004496"/>
    </source>
</evidence>
<evidence type="ECO:0000256" key="3">
    <source>
        <dbReference type="ARBA" id="ARBA00011019"/>
    </source>
</evidence>
<evidence type="ECO:0000313" key="10">
    <source>
        <dbReference type="Proteomes" id="UP000012073"/>
    </source>
</evidence>
<dbReference type="InterPro" id="IPR037218">
    <property type="entry name" value="PTPA_sf"/>
</dbReference>
<comment type="similarity">
    <text evidence="3 7">Belongs to the PTPA-type PPIase family.</text>
</comment>
<dbReference type="GO" id="GO:0005634">
    <property type="term" value="C:nucleus"/>
    <property type="evidence" value="ECO:0007669"/>
    <property type="project" value="TreeGrafter"/>
</dbReference>
<comment type="catalytic activity">
    <reaction evidence="1 7">
        <text>[protein]-peptidylproline (omega=180) = [protein]-peptidylproline (omega=0)</text>
        <dbReference type="Rhea" id="RHEA:16237"/>
        <dbReference type="Rhea" id="RHEA-COMP:10747"/>
        <dbReference type="Rhea" id="RHEA-COMP:10748"/>
        <dbReference type="ChEBI" id="CHEBI:83833"/>
        <dbReference type="ChEBI" id="CHEBI:83834"/>
        <dbReference type="EC" id="5.2.1.8"/>
    </reaction>
</comment>
<keyword evidence="6 7" id="KW-0413">Isomerase</keyword>
<dbReference type="SUPFAM" id="SSF140984">
    <property type="entry name" value="PTPA-like"/>
    <property type="match status" value="1"/>
</dbReference>
<evidence type="ECO:0000313" key="9">
    <source>
        <dbReference type="EMBL" id="CDF40054.1"/>
    </source>
</evidence>
<evidence type="ECO:0000256" key="5">
    <source>
        <dbReference type="ARBA" id="ARBA00023110"/>
    </source>
</evidence>
<dbReference type="OrthoDB" id="16120at2759"/>
<dbReference type="GO" id="GO:0003755">
    <property type="term" value="F:peptidyl-prolyl cis-trans isomerase activity"/>
    <property type="evidence" value="ECO:0007669"/>
    <property type="project" value="UniProtKB-KW"/>
</dbReference>
<name>R7QPP1_CHOCR</name>
<dbReference type="EC" id="5.2.1.8" evidence="7"/>
<dbReference type="GO" id="GO:0008160">
    <property type="term" value="F:protein tyrosine phosphatase activator activity"/>
    <property type="evidence" value="ECO:0007669"/>
    <property type="project" value="TreeGrafter"/>
</dbReference>
<dbReference type="PANTHER" id="PTHR10012:SF0">
    <property type="entry name" value="SERINE_THREONINE-PROTEIN PHOSPHATASE 2A ACTIVATOR"/>
    <property type="match status" value="1"/>
</dbReference>
<dbReference type="InterPro" id="IPR004327">
    <property type="entry name" value="Phstyr_phstse_ac"/>
</dbReference>
<evidence type="ECO:0000256" key="1">
    <source>
        <dbReference type="ARBA" id="ARBA00000971"/>
    </source>
</evidence>
<dbReference type="PANTHER" id="PTHR10012">
    <property type="entry name" value="SERINE/THREONINE-PROTEIN PHOSPHATASE 2A REGULATORY SUBUNIT B"/>
    <property type="match status" value="1"/>
</dbReference>
<dbReference type="KEGG" id="ccp:CHC_T00006940001"/>
<protein>
    <recommendedName>
        <fullName evidence="7">Serine/threonine-protein phosphatase 2A activator</fullName>
        <ecNumber evidence="7">5.2.1.8</ecNumber>
    </recommendedName>
    <alternativeName>
        <fullName evidence="7">Phosphotyrosyl phosphatase activator</fullName>
    </alternativeName>
</protein>
<dbReference type="GeneID" id="17318065"/>
<comment type="subcellular location">
    <subcellularLocation>
        <location evidence="2 7">Cytoplasm</location>
    </subcellularLocation>
</comment>
<organism evidence="9 10">
    <name type="scientific">Chondrus crispus</name>
    <name type="common">Carrageen Irish moss</name>
    <name type="synonym">Polymorpha crispa</name>
    <dbReference type="NCBI Taxonomy" id="2769"/>
    <lineage>
        <taxon>Eukaryota</taxon>
        <taxon>Rhodophyta</taxon>
        <taxon>Florideophyceae</taxon>
        <taxon>Rhodymeniophycidae</taxon>
        <taxon>Gigartinales</taxon>
        <taxon>Gigartinaceae</taxon>
        <taxon>Chondrus</taxon>
    </lineage>
</organism>
<feature type="region of interest" description="Disordered" evidence="8">
    <location>
        <begin position="109"/>
        <end position="152"/>
    </location>
</feature>
<proteinExistence type="inferred from homology"/>
<dbReference type="EMBL" id="HG002116">
    <property type="protein sequence ID" value="CDF40054.1"/>
    <property type="molecule type" value="Genomic_DNA"/>
</dbReference>
<keyword evidence="4 7" id="KW-0963">Cytoplasm</keyword>
<evidence type="ECO:0000256" key="7">
    <source>
        <dbReference type="RuleBase" id="RU361210"/>
    </source>
</evidence>
<dbReference type="InterPro" id="IPR043170">
    <property type="entry name" value="PTPA_C_lid"/>
</dbReference>
<dbReference type="GO" id="GO:0000159">
    <property type="term" value="C:protein phosphatase type 2A complex"/>
    <property type="evidence" value="ECO:0007669"/>
    <property type="project" value="TreeGrafter"/>
</dbReference>
<keyword evidence="10" id="KW-1185">Reference proteome</keyword>
<gene>
    <name evidence="9" type="ORF">CHC_T00006940001</name>
</gene>
<evidence type="ECO:0000256" key="4">
    <source>
        <dbReference type="ARBA" id="ARBA00022490"/>
    </source>
</evidence>
<dbReference type="Pfam" id="PF03095">
    <property type="entry name" value="PTPA"/>
    <property type="match status" value="1"/>
</dbReference>